<dbReference type="PANTHER" id="PTHR37422">
    <property type="entry name" value="TEICHURONIC ACID BIOSYNTHESIS PROTEIN TUAE"/>
    <property type="match status" value="1"/>
</dbReference>
<dbReference type="OrthoDB" id="1413706at2"/>
<feature type="transmembrane region" description="Helical" evidence="1">
    <location>
        <begin position="329"/>
        <end position="353"/>
    </location>
</feature>
<gene>
    <name evidence="2" type="ORF">JN12_03282</name>
</gene>
<dbReference type="EMBL" id="VLLN01000025">
    <property type="protein sequence ID" value="TWJ16710.1"/>
    <property type="molecule type" value="Genomic_DNA"/>
</dbReference>
<feature type="transmembrane region" description="Helical" evidence="1">
    <location>
        <begin position="228"/>
        <end position="243"/>
    </location>
</feature>
<feature type="transmembrane region" description="Helical" evidence="1">
    <location>
        <begin position="135"/>
        <end position="153"/>
    </location>
</feature>
<evidence type="ECO:0000313" key="2">
    <source>
        <dbReference type="EMBL" id="TWJ16710.1"/>
    </source>
</evidence>
<feature type="transmembrane region" description="Helical" evidence="1">
    <location>
        <begin position="106"/>
        <end position="128"/>
    </location>
</feature>
<proteinExistence type="predicted"/>
<feature type="transmembrane region" description="Helical" evidence="1">
    <location>
        <begin position="43"/>
        <end position="67"/>
    </location>
</feature>
<dbReference type="RefSeq" id="WP_145024740.1">
    <property type="nucleotide sequence ID" value="NZ_VLLN01000025.1"/>
</dbReference>
<feature type="transmembrane region" description="Helical" evidence="1">
    <location>
        <begin position="173"/>
        <end position="197"/>
    </location>
</feature>
<dbReference type="InterPro" id="IPR051533">
    <property type="entry name" value="WaaL-like"/>
</dbReference>
<evidence type="ECO:0000256" key="1">
    <source>
        <dbReference type="SAM" id="Phobius"/>
    </source>
</evidence>
<dbReference type="PANTHER" id="PTHR37422:SF17">
    <property type="entry name" value="O-ANTIGEN LIGASE"/>
    <property type="match status" value="1"/>
</dbReference>
<feature type="transmembrane region" description="Helical" evidence="1">
    <location>
        <begin position="391"/>
        <end position="407"/>
    </location>
</feature>
<dbReference type="GO" id="GO:0016874">
    <property type="term" value="F:ligase activity"/>
    <property type="evidence" value="ECO:0007669"/>
    <property type="project" value="UniProtKB-KW"/>
</dbReference>
<feature type="transmembrane region" description="Helical" evidence="1">
    <location>
        <begin position="7"/>
        <end position="31"/>
    </location>
</feature>
<evidence type="ECO:0000313" key="3">
    <source>
        <dbReference type="Proteomes" id="UP000319449"/>
    </source>
</evidence>
<protein>
    <submittedName>
        <fullName evidence="2">O-antigen ligase</fullName>
    </submittedName>
</protein>
<dbReference type="Proteomes" id="UP000319449">
    <property type="component" value="Unassembled WGS sequence"/>
</dbReference>
<feature type="transmembrane region" description="Helical" evidence="1">
    <location>
        <begin position="79"/>
        <end position="100"/>
    </location>
</feature>
<reference evidence="2 3" key="1">
    <citation type="submission" date="2019-07" db="EMBL/GenBank/DDBJ databases">
        <title>Genomic Encyclopedia of Archaeal and Bacterial Type Strains, Phase II (KMG-II): from individual species to whole genera.</title>
        <authorList>
            <person name="Goeker M."/>
        </authorList>
    </citation>
    <scope>NUCLEOTIDE SEQUENCE [LARGE SCALE GENOMIC DNA]</scope>
    <source>
        <strain evidence="2 3">ATCC BAA-1139</strain>
    </source>
</reference>
<comment type="caution">
    <text evidence="2">The sequence shown here is derived from an EMBL/GenBank/DDBJ whole genome shotgun (WGS) entry which is preliminary data.</text>
</comment>
<feature type="transmembrane region" description="Helical" evidence="1">
    <location>
        <begin position="248"/>
        <end position="268"/>
    </location>
</feature>
<sequence length="432" mass="49390">MFEMTTIVLTIIALSALFIYPFYGIMLLFIVRPLVDTMYSYELIYGLHLTEIVSVLVPCIIAMRIVLDSDKILALKDMPLKYIWFIYAIYICFSSLIILYCQDLSSAANIFFRHINGFIGFYMVQAYFTDKKIRYFFLSLVLAGVFPMTIGIYEFATNQHWKNTYSEGLLRNIGLYHDAITVRYYALQTILGIILYFSIYIRSYFVHVIAFMYACASSIVMYKTYSKAGIIVLSTWLLVWAVFKRNILLLTLLICLGITAVCVENGVLTNITRIFQKEIGAVTGTGKSERIFEGRVYIWRDMVNEWTEKSTLQKTFGSGKKAVESHNDYLMMLFHGGIVGLVVYLVLLIFIGIRILSNLRERVGPLNIGVLMAYLMWMTDSIGLVPSAYSGYQWFVWGIIGLGLRVHQNEKLGKVEKFNDVHFSAALDSPVG</sequence>
<organism evidence="2 3">
    <name type="scientific">Geobacter argillaceus</name>
    <dbReference type="NCBI Taxonomy" id="345631"/>
    <lineage>
        <taxon>Bacteria</taxon>
        <taxon>Pseudomonadati</taxon>
        <taxon>Thermodesulfobacteriota</taxon>
        <taxon>Desulfuromonadia</taxon>
        <taxon>Geobacterales</taxon>
        <taxon>Geobacteraceae</taxon>
        <taxon>Geobacter</taxon>
    </lineage>
</organism>
<dbReference type="AlphaFoldDB" id="A0A562VFM8"/>
<keyword evidence="3" id="KW-1185">Reference proteome</keyword>
<keyword evidence="1" id="KW-0472">Membrane</keyword>
<keyword evidence="1" id="KW-1133">Transmembrane helix</keyword>
<keyword evidence="1" id="KW-0812">Transmembrane</keyword>
<keyword evidence="2" id="KW-0436">Ligase</keyword>
<name>A0A562VFM8_9BACT</name>
<accession>A0A562VFM8</accession>